<proteinExistence type="predicted"/>
<dbReference type="InterPro" id="IPR036908">
    <property type="entry name" value="RlpA-like_sf"/>
</dbReference>
<reference evidence="1" key="1">
    <citation type="submission" date="2018-05" db="EMBL/GenBank/DDBJ databases">
        <authorList>
            <person name="Lanie J.A."/>
            <person name="Ng W.-L."/>
            <person name="Kazmierczak K.M."/>
            <person name="Andrzejewski T.M."/>
            <person name="Davidsen T.M."/>
            <person name="Wayne K.J."/>
            <person name="Tettelin H."/>
            <person name="Glass J.I."/>
            <person name="Rusch D."/>
            <person name="Podicherti R."/>
            <person name="Tsui H.-C.T."/>
            <person name="Winkler M.E."/>
        </authorList>
    </citation>
    <scope>NUCLEOTIDE SEQUENCE</scope>
</reference>
<protein>
    <submittedName>
        <fullName evidence="1">Uncharacterized protein</fullName>
    </submittedName>
</protein>
<sequence>MTSCQLENNKTIVEVNKKITKVEKKIVKVEKKIVEFVNVNKLKEKKQKNTNIIFYLVGDPYFIQGVEYVPEENYHYDQSGLATFYDKELHNVKTANNDLNKVTELLGRHKTLPLPSIVKITNLENGSSLII</sequence>
<accession>A0A382G8S0</accession>
<organism evidence="1">
    <name type="scientific">marine metagenome</name>
    <dbReference type="NCBI Taxonomy" id="408172"/>
    <lineage>
        <taxon>unclassified sequences</taxon>
        <taxon>metagenomes</taxon>
        <taxon>ecological metagenomes</taxon>
    </lineage>
</organism>
<dbReference type="EMBL" id="UINC01054023">
    <property type="protein sequence ID" value="SVB71242.1"/>
    <property type="molecule type" value="Genomic_DNA"/>
</dbReference>
<dbReference type="AlphaFoldDB" id="A0A382G8S0"/>
<evidence type="ECO:0000313" key="1">
    <source>
        <dbReference type="EMBL" id="SVB71242.1"/>
    </source>
</evidence>
<dbReference type="CDD" id="cd22268">
    <property type="entry name" value="DPBB_RlpA-like"/>
    <property type="match status" value="1"/>
</dbReference>
<dbReference type="PANTHER" id="PTHR34183:SF1">
    <property type="entry name" value="ENDOLYTIC PEPTIDOGLYCAN TRANSGLYCOSYLASE RLPA"/>
    <property type="match status" value="1"/>
</dbReference>
<dbReference type="Gene3D" id="2.40.40.10">
    <property type="entry name" value="RlpA-like domain"/>
    <property type="match status" value="1"/>
</dbReference>
<name>A0A382G8S0_9ZZZZ</name>
<dbReference type="GO" id="GO:0009279">
    <property type="term" value="C:cell outer membrane"/>
    <property type="evidence" value="ECO:0007669"/>
    <property type="project" value="TreeGrafter"/>
</dbReference>
<feature type="non-terminal residue" evidence="1">
    <location>
        <position position="131"/>
    </location>
</feature>
<dbReference type="PANTHER" id="PTHR34183">
    <property type="entry name" value="ENDOLYTIC PEPTIDOGLYCAN TRANSGLYCOSYLASE RLPA"/>
    <property type="match status" value="1"/>
</dbReference>
<gene>
    <name evidence="1" type="ORF">METZ01_LOCUS224096</name>
</gene>